<gene>
    <name evidence="2" type="ORF">FUAX_22970</name>
</gene>
<feature type="signal peptide" evidence="1">
    <location>
        <begin position="1"/>
        <end position="21"/>
    </location>
</feature>
<dbReference type="Pfam" id="PF07610">
    <property type="entry name" value="DUF1573"/>
    <property type="match status" value="1"/>
</dbReference>
<keyword evidence="1" id="KW-0732">Signal</keyword>
<evidence type="ECO:0000256" key="1">
    <source>
        <dbReference type="SAM" id="SignalP"/>
    </source>
</evidence>
<proteinExistence type="predicted"/>
<dbReference type="Proteomes" id="UP001348817">
    <property type="component" value="Chromosome"/>
</dbReference>
<dbReference type="EMBL" id="AP025314">
    <property type="protein sequence ID" value="BDD09865.1"/>
    <property type="molecule type" value="Genomic_DNA"/>
</dbReference>
<evidence type="ECO:0000313" key="3">
    <source>
        <dbReference type="Proteomes" id="UP001348817"/>
    </source>
</evidence>
<dbReference type="RefSeq" id="WP_338391450.1">
    <property type="nucleotide sequence ID" value="NZ_AP025314.1"/>
</dbReference>
<keyword evidence="3" id="KW-1185">Reference proteome</keyword>
<dbReference type="KEGG" id="fax:FUAX_22970"/>
<dbReference type="Gene3D" id="2.60.40.10">
    <property type="entry name" value="Immunoglobulins"/>
    <property type="match status" value="1"/>
</dbReference>
<dbReference type="InterPro" id="IPR013783">
    <property type="entry name" value="Ig-like_fold"/>
</dbReference>
<accession>A0AAU9DFU6</accession>
<evidence type="ECO:0008006" key="4">
    <source>
        <dbReference type="Google" id="ProtNLM"/>
    </source>
</evidence>
<protein>
    <recommendedName>
        <fullName evidence="4">DUF1573 domain-containing protein</fullName>
    </recommendedName>
</protein>
<sequence>MKLLNLLPILIGLLAFSSAKAQTTGKPHVYVADSVFTFGDIPQGKAVTKTVSIKNTGESPLLLHHVLTTCGCTALDWPQSPILPGKNASMKITFDSAGKSGRQNKVVRIVSNADNGSYIIRFTANIVPAKNKE</sequence>
<reference evidence="2 3" key="1">
    <citation type="submission" date="2021-12" db="EMBL/GenBank/DDBJ databases">
        <title>Genome sequencing of bacteria with rrn-lacking chromosome and rrn-plasmid.</title>
        <authorList>
            <person name="Anda M."/>
            <person name="Iwasaki W."/>
        </authorList>
    </citation>
    <scope>NUCLEOTIDE SEQUENCE [LARGE SCALE GENOMIC DNA]</scope>
    <source>
        <strain evidence="2 3">DSM 100852</strain>
    </source>
</reference>
<feature type="chain" id="PRO_5043717541" description="DUF1573 domain-containing protein" evidence="1">
    <location>
        <begin position="22"/>
        <end position="133"/>
    </location>
</feature>
<dbReference type="PANTHER" id="PTHR37833:SF1">
    <property type="entry name" value="SIGNAL PEPTIDE PROTEIN"/>
    <property type="match status" value="1"/>
</dbReference>
<organism evidence="2 3">
    <name type="scientific">Fulvitalea axinellae</name>
    <dbReference type="NCBI Taxonomy" id="1182444"/>
    <lineage>
        <taxon>Bacteria</taxon>
        <taxon>Pseudomonadati</taxon>
        <taxon>Bacteroidota</taxon>
        <taxon>Cytophagia</taxon>
        <taxon>Cytophagales</taxon>
        <taxon>Persicobacteraceae</taxon>
        <taxon>Fulvitalea</taxon>
    </lineage>
</organism>
<dbReference type="AlphaFoldDB" id="A0AAU9DFU6"/>
<evidence type="ECO:0000313" key="2">
    <source>
        <dbReference type="EMBL" id="BDD09865.1"/>
    </source>
</evidence>
<dbReference type="InterPro" id="IPR011467">
    <property type="entry name" value="DUF1573"/>
</dbReference>
<name>A0AAU9DFU6_9BACT</name>
<dbReference type="PANTHER" id="PTHR37833">
    <property type="entry name" value="LIPOPROTEIN-RELATED"/>
    <property type="match status" value="1"/>
</dbReference>